<keyword evidence="6" id="KW-1185">Reference proteome</keyword>
<dbReference type="PROSITE" id="PS00041">
    <property type="entry name" value="HTH_ARAC_FAMILY_1"/>
    <property type="match status" value="1"/>
</dbReference>
<evidence type="ECO:0000256" key="3">
    <source>
        <dbReference type="ARBA" id="ARBA00023163"/>
    </source>
</evidence>
<protein>
    <submittedName>
        <fullName evidence="5">AraC-like DNA-binding protein</fullName>
    </submittedName>
</protein>
<dbReference type="InterPro" id="IPR018062">
    <property type="entry name" value="HTH_AraC-typ_CS"/>
</dbReference>
<dbReference type="PANTHER" id="PTHR46796:SF7">
    <property type="entry name" value="ARAC FAMILY TRANSCRIPTIONAL REGULATOR"/>
    <property type="match status" value="1"/>
</dbReference>
<dbReference type="OrthoDB" id="241790at2"/>
<dbReference type="EMBL" id="VFON01000002">
    <property type="protein sequence ID" value="TQL40697.1"/>
    <property type="molecule type" value="Genomic_DNA"/>
</dbReference>
<reference evidence="5 6" key="1">
    <citation type="submission" date="2019-06" db="EMBL/GenBank/DDBJ databases">
        <title>Sequencing the genomes of 1000 actinobacteria strains.</title>
        <authorList>
            <person name="Klenk H.-P."/>
        </authorList>
    </citation>
    <scope>NUCLEOTIDE SEQUENCE [LARGE SCALE GENOMIC DNA]</scope>
    <source>
        <strain evidence="5 6">DSM 8803</strain>
    </source>
</reference>
<comment type="caution">
    <text evidence="5">The sequence shown here is derived from an EMBL/GenBank/DDBJ whole genome shotgun (WGS) entry which is preliminary data.</text>
</comment>
<dbReference type="SMART" id="SM00342">
    <property type="entry name" value="HTH_ARAC"/>
    <property type="match status" value="1"/>
</dbReference>
<name>A0A542XXY4_9MICO</name>
<gene>
    <name evidence="5" type="ORF">FB468_3218</name>
</gene>
<keyword evidence="2 5" id="KW-0238">DNA-binding</keyword>
<evidence type="ECO:0000256" key="2">
    <source>
        <dbReference type="ARBA" id="ARBA00023125"/>
    </source>
</evidence>
<dbReference type="Pfam" id="PF12852">
    <property type="entry name" value="Cupin_6"/>
    <property type="match status" value="1"/>
</dbReference>
<dbReference type="RefSeq" id="WP_141888752.1">
    <property type="nucleotide sequence ID" value="NZ_BAAAUY010000023.1"/>
</dbReference>
<evidence type="ECO:0000313" key="5">
    <source>
        <dbReference type="EMBL" id="TQL40697.1"/>
    </source>
</evidence>
<dbReference type="SUPFAM" id="SSF46689">
    <property type="entry name" value="Homeodomain-like"/>
    <property type="match status" value="2"/>
</dbReference>
<dbReference type="InterPro" id="IPR050204">
    <property type="entry name" value="AraC_XylS_family_regulators"/>
</dbReference>
<evidence type="ECO:0000256" key="1">
    <source>
        <dbReference type="ARBA" id="ARBA00023015"/>
    </source>
</evidence>
<evidence type="ECO:0000259" key="4">
    <source>
        <dbReference type="PROSITE" id="PS01124"/>
    </source>
</evidence>
<keyword evidence="3" id="KW-0804">Transcription</keyword>
<dbReference type="Gene3D" id="1.10.10.60">
    <property type="entry name" value="Homeodomain-like"/>
    <property type="match status" value="2"/>
</dbReference>
<dbReference type="AlphaFoldDB" id="A0A542XXY4"/>
<accession>A0A542XXY4</accession>
<organism evidence="5 6">
    <name type="scientific">Leucobacter komagatae</name>
    <dbReference type="NCBI Taxonomy" id="55969"/>
    <lineage>
        <taxon>Bacteria</taxon>
        <taxon>Bacillati</taxon>
        <taxon>Actinomycetota</taxon>
        <taxon>Actinomycetes</taxon>
        <taxon>Micrococcales</taxon>
        <taxon>Microbacteriaceae</taxon>
        <taxon>Leucobacter</taxon>
    </lineage>
</organism>
<dbReference type="PROSITE" id="PS01124">
    <property type="entry name" value="HTH_ARAC_FAMILY_2"/>
    <property type="match status" value="1"/>
</dbReference>
<keyword evidence="1" id="KW-0805">Transcription regulation</keyword>
<dbReference type="InterPro" id="IPR018060">
    <property type="entry name" value="HTH_AraC"/>
</dbReference>
<dbReference type="InterPro" id="IPR032783">
    <property type="entry name" value="AraC_lig"/>
</dbReference>
<dbReference type="GO" id="GO:0003700">
    <property type="term" value="F:DNA-binding transcription factor activity"/>
    <property type="evidence" value="ECO:0007669"/>
    <property type="project" value="InterPro"/>
</dbReference>
<dbReference type="PANTHER" id="PTHR46796">
    <property type="entry name" value="HTH-TYPE TRANSCRIPTIONAL ACTIVATOR RHAS-RELATED"/>
    <property type="match status" value="1"/>
</dbReference>
<sequence>MSSIDRLDALLRRFGVQAQQFFDGNLCDQRRFEPIPGRGFLHILRAGAMAVDDGAGNARWITEPTLLFYPRAHDHAFTPGPDRGVDLACATLAFDGGASHPLVAALPDVVSVPINEVAGLDATLDLLATEIDGVACGHRHIVDRLFEVVLLKLLRHLLDRPGEHGINGGMIGGLADPQIARALGAVHAEPGEAWTIEGLAREAAMSRSAFAARFRALVGVTPHDYLTEWRITVGKQLLRRQQPVSEVAATLGYTGSSFARVFAQREGLSPRAWAAKQQVL</sequence>
<dbReference type="Proteomes" id="UP000319094">
    <property type="component" value="Unassembled WGS sequence"/>
</dbReference>
<dbReference type="Pfam" id="PF12833">
    <property type="entry name" value="HTH_18"/>
    <property type="match status" value="1"/>
</dbReference>
<dbReference type="InterPro" id="IPR009057">
    <property type="entry name" value="Homeodomain-like_sf"/>
</dbReference>
<evidence type="ECO:0000313" key="6">
    <source>
        <dbReference type="Proteomes" id="UP000319094"/>
    </source>
</evidence>
<feature type="domain" description="HTH araC/xylS-type" evidence="4">
    <location>
        <begin position="180"/>
        <end position="276"/>
    </location>
</feature>
<proteinExistence type="predicted"/>
<dbReference type="GO" id="GO:0043565">
    <property type="term" value="F:sequence-specific DNA binding"/>
    <property type="evidence" value="ECO:0007669"/>
    <property type="project" value="InterPro"/>
</dbReference>